<organism evidence="1 2">
    <name type="scientific">Streptomyces misionensis</name>
    <dbReference type="NCBI Taxonomy" id="67331"/>
    <lineage>
        <taxon>Bacteria</taxon>
        <taxon>Bacillati</taxon>
        <taxon>Actinomycetota</taxon>
        <taxon>Actinomycetes</taxon>
        <taxon>Kitasatosporales</taxon>
        <taxon>Streptomycetaceae</taxon>
        <taxon>Streptomyces</taxon>
    </lineage>
</organism>
<reference evidence="1 2" key="1">
    <citation type="submission" date="2016-10" db="EMBL/GenBank/DDBJ databases">
        <authorList>
            <person name="de Groot N.N."/>
        </authorList>
    </citation>
    <scope>NUCLEOTIDE SEQUENCE [LARGE SCALE GENOMIC DNA]</scope>
    <source>
        <strain evidence="1 2">DSM 40306</strain>
    </source>
</reference>
<dbReference type="AlphaFoldDB" id="A0A1H4VYZ7"/>
<dbReference type="PANTHER" id="PTHR43784">
    <property type="entry name" value="GDSL-LIKE LIPASE/ACYLHYDROLASE, PUTATIVE (AFU_ORTHOLOGUE AFUA_2G00820)-RELATED"/>
    <property type="match status" value="1"/>
</dbReference>
<gene>
    <name evidence="1" type="ORF">SAMN04490357_3088</name>
</gene>
<evidence type="ECO:0000313" key="1">
    <source>
        <dbReference type="EMBL" id="SEC85668.1"/>
    </source>
</evidence>
<name>A0A1H4VYZ7_9ACTN</name>
<dbReference type="GeneID" id="95512234"/>
<dbReference type="Gene3D" id="3.40.50.1110">
    <property type="entry name" value="SGNH hydrolase"/>
    <property type="match status" value="1"/>
</dbReference>
<dbReference type="EMBL" id="FNTD01000004">
    <property type="protein sequence ID" value="SEC85668.1"/>
    <property type="molecule type" value="Genomic_DNA"/>
</dbReference>
<accession>A0A1H4VYZ7</accession>
<evidence type="ECO:0000313" key="2">
    <source>
        <dbReference type="Proteomes" id="UP000182375"/>
    </source>
</evidence>
<dbReference type="InterPro" id="IPR053140">
    <property type="entry name" value="GDSL_Rv0518-like"/>
</dbReference>
<dbReference type="InterPro" id="IPR036514">
    <property type="entry name" value="SGNH_hydro_sf"/>
</dbReference>
<dbReference type="STRING" id="67331.SAMN04490357_3088"/>
<dbReference type="PANTHER" id="PTHR43784:SF2">
    <property type="entry name" value="GDSL-LIKE LIPASE_ACYLHYDROLASE, PUTATIVE (AFU_ORTHOLOGUE AFUA_2G00820)-RELATED"/>
    <property type="match status" value="1"/>
</dbReference>
<dbReference type="RefSeq" id="WP_074992324.1">
    <property type="nucleotide sequence ID" value="NZ_FNTD01000004.1"/>
</dbReference>
<sequence>MARPTCAIDDTSGCLNNTATSTFTTTTSPADADGSGNSLNATDLTGTAGWQSGKTVTIDGATITLPEFGTGAYDNMLASGQTVTLPDSGVVNTGAAVVFLAFATGAPVTNATGTITYAKNNCLDPNGVPSDQSYDLSAVPDWLSGPSSAASITLVHENHSDDTQTSPSSGPKVYAISVPLTCPGSVISSVSLPQLTNGVQAGRPALHILGLGVRPTTATGSGSSARHWVGTWASVQDTGKVQSSDGSTAAVDSQTLRIPAHVSIGTDSGSGVRVHLSNAMGATPVTFDAASVALQDTTAAGATAAAAPATLTFDGSPSVTIPAGGDATSDPVTLTVEQQATVLVSLQVRGMAPAMPGHSVARTPVWVSDHADRTSDTDATHYTQTTYTGLPYLSGIDVTTSTSNPAGSLVLYGDQSVNGGTASADGRHHLSDAITDALADDPHGDASVRYGVLNAGADSNSLLPQITSSTSPFGVLNPLDRDVLTQGNVRTVLVSTGATDLLNCTGNAYTCATEVEDGLASLDIRLSGYSTDDSQLSINQQPVTQNSDITVYLATIAPFTAAHPGTATQEAAREEVNTYLLDNYPGQIIDFAAAVSTDGNATSSTVKAADLSDGNPSAAYYADLAGRYVDDIDAGALIYPPN</sequence>
<proteinExistence type="predicted"/>
<evidence type="ECO:0008006" key="3">
    <source>
        <dbReference type="Google" id="ProtNLM"/>
    </source>
</evidence>
<dbReference type="Proteomes" id="UP000182375">
    <property type="component" value="Unassembled WGS sequence"/>
</dbReference>
<protein>
    <recommendedName>
        <fullName evidence="3">SGNH/GDSL hydrolase family protein</fullName>
    </recommendedName>
</protein>